<organism evidence="1 2">
    <name type="scientific">Prunus yedoensis var. nudiflora</name>
    <dbReference type="NCBI Taxonomy" id="2094558"/>
    <lineage>
        <taxon>Eukaryota</taxon>
        <taxon>Viridiplantae</taxon>
        <taxon>Streptophyta</taxon>
        <taxon>Embryophyta</taxon>
        <taxon>Tracheophyta</taxon>
        <taxon>Spermatophyta</taxon>
        <taxon>Magnoliopsida</taxon>
        <taxon>eudicotyledons</taxon>
        <taxon>Gunneridae</taxon>
        <taxon>Pentapetalae</taxon>
        <taxon>rosids</taxon>
        <taxon>fabids</taxon>
        <taxon>Rosales</taxon>
        <taxon>Rosaceae</taxon>
        <taxon>Amygdaloideae</taxon>
        <taxon>Amygdaleae</taxon>
        <taxon>Prunus</taxon>
    </lineage>
</organism>
<accession>A0A314ZF14</accession>
<evidence type="ECO:0000313" key="2">
    <source>
        <dbReference type="Proteomes" id="UP000250321"/>
    </source>
</evidence>
<reference evidence="1 2" key="1">
    <citation type="submission" date="2018-02" db="EMBL/GenBank/DDBJ databases">
        <title>Draft genome of wild Prunus yedoensis var. nudiflora.</title>
        <authorList>
            <person name="Baek S."/>
            <person name="Kim J.-H."/>
            <person name="Choi K."/>
            <person name="Kim G.-B."/>
            <person name="Cho A."/>
            <person name="Jang H."/>
            <person name="Shin C.-H."/>
            <person name="Yu H.-J."/>
            <person name="Mun J.-H."/>
        </authorList>
    </citation>
    <scope>NUCLEOTIDE SEQUENCE [LARGE SCALE GENOMIC DNA]</scope>
    <source>
        <strain evidence="2">cv. Jeju island</strain>
        <tissue evidence="1">Leaf</tissue>
    </source>
</reference>
<keyword evidence="2" id="KW-1185">Reference proteome</keyword>
<gene>
    <name evidence="1" type="ORF">Pyn_08177</name>
</gene>
<dbReference type="EMBL" id="PJQY01001694">
    <property type="protein sequence ID" value="PQQ00486.1"/>
    <property type="molecule type" value="Genomic_DNA"/>
</dbReference>
<dbReference type="AlphaFoldDB" id="A0A314ZF14"/>
<dbReference type="OrthoDB" id="1153924at2759"/>
<comment type="caution">
    <text evidence="1">The sequence shown here is derived from an EMBL/GenBank/DDBJ whole genome shotgun (WGS) entry which is preliminary data.</text>
</comment>
<protein>
    <submittedName>
        <fullName evidence="1">Disease resistance protein RPM1-like</fullName>
    </submittedName>
</protein>
<name>A0A314ZF14_PRUYE</name>
<proteinExistence type="predicted"/>
<dbReference type="STRING" id="2094558.A0A314ZF14"/>
<dbReference type="Proteomes" id="UP000250321">
    <property type="component" value="Unassembled WGS sequence"/>
</dbReference>
<sequence length="65" mass="7410">MTLWNAYDAKRTWKEFCSAGGFPKLEVLSVASHVLEDWTQFEEGALPSLKFLHLHSCLRVAEDVT</sequence>
<evidence type="ECO:0000313" key="1">
    <source>
        <dbReference type="EMBL" id="PQQ00486.1"/>
    </source>
</evidence>